<feature type="domain" description="Peptidase M14" evidence="14">
    <location>
        <begin position="274"/>
        <end position="619"/>
    </location>
</feature>
<keyword evidence="5" id="KW-0479">Metal-binding</keyword>
<evidence type="ECO:0000256" key="8">
    <source>
        <dbReference type="ARBA" id="ARBA00022833"/>
    </source>
</evidence>
<dbReference type="EMBL" id="NNAY01000063">
    <property type="protein sequence ID" value="OXU31390.1"/>
    <property type="molecule type" value="Genomic_DNA"/>
</dbReference>
<dbReference type="InterPro" id="IPR000834">
    <property type="entry name" value="Peptidase_M14"/>
</dbReference>
<dbReference type="SUPFAM" id="SSF53187">
    <property type="entry name" value="Zn-dependent exopeptidases"/>
    <property type="match status" value="1"/>
</dbReference>
<dbReference type="InterPro" id="IPR036990">
    <property type="entry name" value="M14A-like_propep"/>
</dbReference>
<evidence type="ECO:0000259" key="14">
    <source>
        <dbReference type="PROSITE" id="PS52035"/>
    </source>
</evidence>
<evidence type="ECO:0000256" key="7">
    <source>
        <dbReference type="ARBA" id="ARBA00022801"/>
    </source>
</evidence>
<name>A0A232FLK3_9HYME</name>
<dbReference type="GO" id="GO:0004181">
    <property type="term" value="F:metallocarboxypeptidase activity"/>
    <property type="evidence" value="ECO:0007669"/>
    <property type="project" value="InterPro"/>
</dbReference>
<dbReference type="PROSITE" id="PS52035">
    <property type="entry name" value="PEPTIDASE_M14"/>
    <property type="match status" value="1"/>
</dbReference>
<feature type="compositionally biased region" description="Acidic residues" evidence="12">
    <location>
        <begin position="72"/>
        <end position="83"/>
    </location>
</feature>
<feature type="chain" id="PRO_5013212043" description="Peptidase M14 domain-containing protein" evidence="13">
    <location>
        <begin position="18"/>
        <end position="625"/>
    </location>
</feature>
<keyword evidence="9" id="KW-0482">Metalloprotease</keyword>
<keyword evidence="4" id="KW-0645">Protease</keyword>
<dbReference type="PRINTS" id="PR00765">
    <property type="entry name" value="CRBOXYPTASEA"/>
</dbReference>
<dbReference type="GO" id="GO:0005615">
    <property type="term" value="C:extracellular space"/>
    <property type="evidence" value="ECO:0007669"/>
    <property type="project" value="TreeGrafter"/>
</dbReference>
<organism evidence="15 16">
    <name type="scientific">Trichomalopsis sarcophagae</name>
    <dbReference type="NCBI Taxonomy" id="543379"/>
    <lineage>
        <taxon>Eukaryota</taxon>
        <taxon>Metazoa</taxon>
        <taxon>Ecdysozoa</taxon>
        <taxon>Arthropoda</taxon>
        <taxon>Hexapoda</taxon>
        <taxon>Insecta</taxon>
        <taxon>Pterygota</taxon>
        <taxon>Neoptera</taxon>
        <taxon>Endopterygota</taxon>
        <taxon>Hymenoptera</taxon>
        <taxon>Apocrita</taxon>
        <taxon>Proctotrupomorpha</taxon>
        <taxon>Chalcidoidea</taxon>
        <taxon>Pteromalidae</taxon>
        <taxon>Pteromalinae</taxon>
        <taxon>Trichomalopsis</taxon>
    </lineage>
</organism>
<dbReference type="FunFam" id="3.40.630.10:FF:000084">
    <property type="entry name" value="Carboxypeptidase B2"/>
    <property type="match status" value="1"/>
</dbReference>
<feature type="active site" description="Proton donor/acceptor" evidence="11">
    <location>
        <position position="585"/>
    </location>
</feature>
<dbReference type="Pfam" id="PF02244">
    <property type="entry name" value="Propep_M14"/>
    <property type="match status" value="1"/>
</dbReference>
<dbReference type="OrthoDB" id="3626597at2759"/>
<keyword evidence="16" id="KW-1185">Reference proteome</keyword>
<dbReference type="GO" id="GO:0006508">
    <property type="term" value="P:proteolysis"/>
    <property type="evidence" value="ECO:0007669"/>
    <property type="project" value="UniProtKB-KW"/>
</dbReference>
<dbReference type="GO" id="GO:0008270">
    <property type="term" value="F:zinc ion binding"/>
    <property type="evidence" value="ECO:0007669"/>
    <property type="project" value="InterPro"/>
</dbReference>
<dbReference type="Pfam" id="PF00246">
    <property type="entry name" value="Peptidase_M14"/>
    <property type="match status" value="2"/>
</dbReference>
<comment type="similarity">
    <text evidence="2 11">Belongs to the peptidase M14 family.</text>
</comment>
<dbReference type="InterPro" id="IPR057247">
    <property type="entry name" value="CARBOXYPEPT_ZN_2"/>
</dbReference>
<evidence type="ECO:0000313" key="15">
    <source>
        <dbReference type="EMBL" id="OXU31390.1"/>
    </source>
</evidence>
<proteinExistence type="inferred from homology"/>
<comment type="caution">
    <text evidence="15">The sequence shown here is derived from an EMBL/GenBank/DDBJ whole genome shotgun (WGS) entry which is preliminary data.</text>
</comment>
<evidence type="ECO:0000256" key="12">
    <source>
        <dbReference type="SAM" id="MobiDB-lite"/>
    </source>
</evidence>
<accession>A0A232FLK3</accession>
<dbReference type="PROSITE" id="PS00133">
    <property type="entry name" value="CARBOXYPEPT_ZN_2"/>
    <property type="match status" value="1"/>
</dbReference>
<evidence type="ECO:0000256" key="11">
    <source>
        <dbReference type="PROSITE-ProRule" id="PRU01379"/>
    </source>
</evidence>
<dbReference type="CDD" id="cd03860">
    <property type="entry name" value="M14_CP_A-B_like"/>
    <property type="match status" value="1"/>
</dbReference>
<dbReference type="FunFam" id="3.30.70.340:FF:000001">
    <property type="entry name" value="Carboxypeptidase A5"/>
    <property type="match status" value="1"/>
</dbReference>
<evidence type="ECO:0000256" key="13">
    <source>
        <dbReference type="SAM" id="SignalP"/>
    </source>
</evidence>
<evidence type="ECO:0000256" key="9">
    <source>
        <dbReference type="ARBA" id="ARBA00023049"/>
    </source>
</evidence>
<keyword evidence="10" id="KW-1015">Disulfide bond</keyword>
<keyword evidence="3" id="KW-0121">Carboxypeptidase</keyword>
<dbReference type="PANTHER" id="PTHR11705">
    <property type="entry name" value="PROTEASE FAMILY M14 CARBOXYPEPTIDASE A,B"/>
    <property type="match status" value="1"/>
</dbReference>
<dbReference type="AlphaFoldDB" id="A0A232FLK3"/>
<dbReference type="Gene3D" id="3.40.630.10">
    <property type="entry name" value="Zn peptidases"/>
    <property type="match status" value="1"/>
</dbReference>
<evidence type="ECO:0000256" key="5">
    <source>
        <dbReference type="ARBA" id="ARBA00022723"/>
    </source>
</evidence>
<reference evidence="15 16" key="1">
    <citation type="journal article" date="2017" name="Curr. Biol.">
        <title>The Evolution of Venom by Co-option of Single-Copy Genes.</title>
        <authorList>
            <person name="Martinson E.O."/>
            <person name="Mrinalini"/>
            <person name="Kelkar Y.D."/>
            <person name="Chang C.H."/>
            <person name="Werren J.H."/>
        </authorList>
    </citation>
    <scope>NUCLEOTIDE SEQUENCE [LARGE SCALE GENOMIC DNA]</scope>
    <source>
        <strain evidence="15 16">Alberta</strain>
        <tissue evidence="15">Whole body</tissue>
    </source>
</reference>
<feature type="signal peptide" evidence="13">
    <location>
        <begin position="1"/>
        <end position="17"/>
    </location>
</feature>
<evidence type="ECO:0000256" key="3">
    <source>
        <dbReference type="ARBA" id="ARBA00022645"/>
    </source>
</evidence>
<comment type="cofactor">
    <cofactor evidence="1">
        <name>Zn(2+)</name>
        <dbReference type="ChEBI" id="CHEBI:29105"/>
    </cofactor>
</comment>
<keyword evidence="7" id="KW-0378">Hydrolase</keyword>
<dbReference type="Gene3D" id="3.30.70.340">
    <property type="entry name" value="Metallocarboxypeptidase-like"/>
    <property type="match status" value="1"/>
</dbReference>
<evidence type="ECO:0000256" key="4">
    <source>
        <dbReference type="ARBA" id="ARBA00022670"/>
    </source>
</evidence>
<dbReference type="PANTHER" id="PTHR11705:SF89">
    <property type="entry name" value="PEPTIDASE M14 CARBOXYPEPTIDASE A DOMAIN-CONTAINING PROTEIN"/>
    <property type="match status" value="1"/>
</dbReference>
<dbReference type="SMART" id="SM00631">
    <property type="entry name" value="Zn_pept"/>
    <property type="match status" value="1"/>
</dbReference>
<dbReference type="Proteomes" id="UP000215335">
    <property type="component" value="Unassembled WGS sequence"/>
</dbReference>
<protein>
    <recommendedName>
        <fullName evidence="14">Peptidase M14 domain-containing protein</fullName>
    </recommendedName>
</protein>
<keyword evidence="8" id="KW-0862">Zinc</keyword>
<evidence type="ECO:0000313" key="16">
    <source>
        <dbReference type="Proteomes" id="UP000215335"/>
    </source>
</evidence>
<evidence type="ECO:0000256" key="2">
    <source>
        <dbReference type="ARBA" id="ARBA00005988"/>
    </source>
</evidence>
<gene>
    <name evidence="15" type="ORF">TSAR_009087</name>
</gene>
<dbReference type="InterPro" id="IPR003146">
    <property type="entry name" value="M14A_act_pep"/>
</dbReference>
<dbReference type="STRING" id="543379.A0A232FLK3"/>
<evidence type="ECO:0000256" key="6">
    <source>
        <dbReference type="ARBA" id="ARBA00022729"/>
    </source>
</evidence>
<keyword evidence="6 13" id="KW-0732">Signal</keyword>
<feature type="compositionally biased region" description="Acidic residues" evidence="12">
    <location>
        <begin position="99"/>
        <end position="111"/>
    </location>
</feature>
<feature type="region of interest" description="Disordered" evidence="12">
    <location>
        <begin position="60"/>
        <end position="120"/>
    </location>
</feature>
<evidence type="ECO:0000256" key="10">
    <source>
        <dbReference type="ARBA" id="ARBA00023157"/>
    </source>
</evidence>
<dbReference type="SUPFAM" id="SSF54897">
    <property type="entry name" value="Protease propeptides/inhibitors"/>
    <property type="match status" value="1"/>
</dbReference>
<evidence type="ECO:0000256" key="1">
    <source>
        <dbReference type="ARBA" id="ARBA00001947"/>
    </source>
</evidence>
<sequence>MRAAVVLLLSLAGVVWAAEDLRPMSAALPKNVSGFLVNRGGQFYLQPVFVNESAAKNLVDQQLESDSRGNEEESWSETEEEKDESGLPQTTVVSFDYEEKADDDSNIEDEPSWQKRPKSWWQQLSTSRSRARGFSFFGAIESAFSSVTKFLGNFIGDDDDEADAQNNAVSYKDYQMLRITPKSQRQVRHLQELKDNEPDDVKFWTVPAKDKATDLVVSPAMLKDVKEFLREKKIEYTILINDLQKLIKSQNPRMPKERRQDLYSLQGHSMTWKRYHRYKDIMGYLDYLASKYPQLVEVFSIGKSFEGRALKVIKVSTGAKKNGEPKPSIWIDAVSMLSRKYAVQTVTTLWISLILGMHAREWISTAVATYILNQLVERNENYTRLLDLTDWIIMPIANPDGYEFTHTDDRLWRKTRSIHDSDSDESFRQAPGILNALSQYTKWLFGTCEGVDPNRNFNIHWGESKIAGASKDPCHETYGGPSPFSEPETRAMSNYIMNNKKTIRTYLTLHSYSQMLLVPWGFTRTRPADFQDLMNIATKAKKAMAKVHGTDYKVGPAAELLYPTTGSSDDWAKAIAGIKNSFTLELRDRGFYGFLLPASQIVPTARETWAGVRVIARMAATNTNT</sequence>